<feature type="region of interest" description="Disordered" evidence="1">
    <location>
        <begin position="93"/>
        <end position="143"/>
    </location>
</feature>
<sequence length="223" mass="22683">MEIGAAISLLSSSSSLGCLLIVSVSVSSPSSSGSQSTESFVRPIAAMRMSLVIVSPLDVVMVTVAAWSRGSELSTENGMRTFLPPIAKVGTSKLSNSTSGKRSSLPTGTVNTGTPIDRNRPAARTGASPWFQSPSDANTTPSKCGCLRTTSSSGLERSVPFSSTNSAVSPGAIPAGLEIGLMRLGLWGSGLVSANGSMTTSARDSSDFQASICVSDAIASSRV</sequence>
<evidence type="ECO:0000313" key="3">
    <source>
        <dbReference type="Proteomes" id="UP000001025"/>
    </source>
</evidence>
<dbReference type="HOGENOM" id="CLU_1239340_0_0_0"/>
<dbReference type="EMBL" id="BX294148">
    <property type="protein sequence ID" value="CAD76034.1"/>
    <property type="molecule type" value="Genomic_DNA"/>
</dbReference>
<feature type="compositionally biased region" description="Polar residues" evidence="1">
    <location>
        <begin position="130"/>
        <end position="143"/>
    </location>
</feature>
<dbReference type="KEGG" id="rba:RB9000"/>
<organism evidence="2 3">
    <name type="scientific">Rhodopirellula baltica (strain DSM 10527 / NCIMB 13988 / SH1)</name>
    <dbReference type="NCBI Taxonomy" id="243090"/>
    <lineage>
        <taxon>Bacteria</taxon>
        <taxon>Pseudomonadati</taxon>
        <taxon>Planctomycetota</taxon>
        <taxon>Planctomycetia</taxon>
        <taxon>Pirellulales</taxon>
        <taxon>Pirellulaceae</taxon>
        <taxon>Rhodopirellula</taxon>
    </lineage>
</organism>
<dbReference type="Proteomes" id="UP000001025">
    <property type="component" value="Chromosome"/>
</dbReference>
<dbReference type="InParanoid" id="Q7UM83"/>
<dbReference type="EnsemblBacteria" id="CAD76034">
    <property type="protein sequence ID" value="CAD76034"/>
    <property type="gene ID" value="RB9000"/>
</dbReference>
<proteinExistence type="predicted"/>
<accession>Q7UM83</accession>
<protein>
    <submittedName>
        <fullName evidence="2">Uncharacterized protein</fullName>
    </submittedName>
</protein>
<feature type="compositionally biased region" description="Polar residues" evidence="1">
    <location>
        <begin position="93"/>
        <end position="114"/>
    </location>
</feature>
<dbReference type="AlphaFoldDB" id="Q7UM83"/>
<evidence type="ECO:0000313" key="2">
    <source>
        <dbReference type="EMBL" id="CAD76034.1"/>
    </source>
</evidence>
<name>Q7UM83_RHOBA</name>
<keyword evidence="3" id="KW-1185">Reference proteome</keyword>
<gene>
    <name evidence="2" type="ordered locus">RB9000</name>
</gene>
<evidence type="ECO:0000256" key="1">
    <source>
        <dbReference type="SAM" id="MobiDB-lite"/>
    </source>
</evidence>
<reference evidence="2 3" key="1">
    <citation type="journal article" date="2003" name="Proc. Natl. Acad. Sci. U.S.A.">
        <title>Complete genome sequence of the marine planctomycete Pirellula sp. strain 1.</title>
        <authorList>
            <person name="Gloeckner F.O."/>
            <person name="Kube M."/>
            <person name="Bauer M."/>
            <person name="Teeling H."/>
            <person name="Lombardot T."/>
            <person name="Ludwig W."/>
            <person name="Gade D."/>
            <person name="Beck A."/>
            <person name="Borzym K."/>
            <person name="Heitmann K."/>
            <person name="Rabus R."/>
            <person name="Schlesner H."/>
            <person name="Amann R."/>
            <person name="Reinhardt R."/>
        </authorList>
    </citation>
    <scope>NUCLEOTIDE SEQUENCE [LARGE SCALE GENOMIC DNA]</scope>
    <source>
        <strain evidence="3">DSM 10527 / NCIMB 13988 / SH1</strain>
    </source>
</reference>